<accession>A0A6N4QQM6</accession>
<dbReference type="SUPFAM" id="SSF54909">
    <property type="entry name" value="Dimeric alpha+beta barrel"/>
    <property type="match status" value="1"/>
</dbReference>
<keyword evidence="2" id="KW-0503">Monooxygenase</keyword>
<comment type="caution">
    <text evidence="2">The sequence shown here is derived from an EMBL/GenBank/DDBJ whole genome shotgun (WGS) entry which is preliminary data.</text>
</comment>
<dbReference type="EMBL" id="RQGM01000018">
    <property type="protein sequence ID" value="TGL87037.1"/>
    <property type="molecule type" value="Genomic_DNA"/>
</dbReference>
<protein>
    <submittedName>
        <fullName evidence="2">Antibiotic biosynthesis monooxygenase</fullName>
    </submittedName>
</protein>
<proteinExistence type="predicted"/>
<evidence type="ECO:0000313" key="3">
    <source>
        <dbReference type="Proteomes" id="UP000297613"/>
    </source>
</evidence>
<dbReference type="InterPro" id="IPR011008">
    <property type="entry name" value="Dimeric_a/b-barrel"/>
</dbReference>
<keyword evidence="2" id="KW-0560">Oxidoreductase</keyword>
<dbReference type="InterPro" id="IPR007138">
    <property type="entry name" value="ABM_dom"/>
</dbReference>
<feature type="domain" description="ABM" evidence="1">
    <location>
        <begin position="6"/>
        <end position="70"/>
    </location>
</feature>
<evidence type="ECO:0000313" key="2">
    <source>
        <dbReference type="EMBL" id="TGL87037.1"/>
    </source>
</evidence>
<sequence>MNTILIDKFTIPETARTEFLERLTINRNFIHTLPGFIRDSLYETTDENGTFNVVTVAVWENEEKFLNAKKAVAAEYAKQGFDISSMMRRLGMTMERGVYKTMSV</sequence>
<dbReference type="Pfam" id="PF03992">
    <property type="entry name" value="ABM"/>
    <property type="match status" value="1"/>
</dbReference>
<dbReference type="RefSeq" id="WP_135573481.1">
    <property type="nucleotide sequence ID" value="NZ_RQGK01000065.1"/>
</dbReference>
<organism evidence="2 3">
    <name type="scientific">Leptospira yasudae</name>
    <dbReference type="NCBI Taxonomy" id="2202201"/>
    <lineage>
        <taxon>Bacteria</taxon>
        <taxon>Pseudomonadati</taxon>
        <taxon>Spirochaetota</taxon>
        <taxon>Spirochaetia</taxon>
        <taxon>Leptospirales</taxon>
        <taxon>Leptospiraceae</taxon>
        <taxon>Leptospira</taxon>
    </lineage>
</organism>
<reference evidence="2 3" key="1">
    <citation type="journal article" date="2019" name="PLoS Negl. Trop. Dis.">
        <title>Revisiting the worldwide diversity of Leptospira species in the environment.</title>
        <authorList>
            <person name="Vincent A.T."/>
            <person name="Schiettekatte O."/>
            <person name="Bourhy P."/>
            <person name="Veyrier F.J."/>
            <person name="Picardeau M."/>
        </authorList>
    </citation>
    <scope>NUCLEOTIDE SEQUENCE [LARGE SCALE GENOMIC DNA]</scope>
    <source>
        <strain evidence="2 3">201702445</strain>
    </source>
</reference>
<name>A0A6N4QQM6_9LEPT</name>
<gene>
    <name evidence="2" type="ORF">EHQ83_04990</name>
</gene>
<dbReference type="AlphaFoldDB" id="A0A6N4QQM6"/>
<dbReference type="Proteomes" id="UP000297613">
    <property type="component" value="Unassembled WGS sequence"/>
</dbReference>
<evidence type="ECO:0000259" key="1">
    <source>
        <dbReference type="Pfam" id="PF03992"/>
    </source>
</evidence>
<dbReference type="Gene3D" id="3.30.70.100">
    <property type="match status" value="1"/>
</dbReference>
<dbReference type="GO" id="GO:0004497">
    <property type="term" value="F:monooxygenase activity"/>
    <property type="evidence" value="ECO:0007669"/>
    <property type="project" value="UniProtKB-KW"/>
</dbReference>